<dbReference type="OrthoDB" id="10256524at2759"/>
<proteinExistence type="inferred from homology"/>
<evidence type="ECO:0000259" key="10">
    <source>
        <dbReference type="Pfam" id="PF06280"/>
    </source>
</evidence>
<accession>A0A2X0LB95</accession>
<dbReference type="Pfam" id="PF02225">
    <property type="entry name" value="PA"/>
    <property type="match status" value="1"/>
</dbReference>
<organism evidence="11 12">
    <name type="scientific">Microbotryum saponariae</name>
    <dbReference type="NCBI Taxonomy" id="289078"/>
    <lineage>
        <taxon>Eukaryota</taxon>
        <taxon>Fungi</taxon>
        <taxon>Dikarya</taxon>
        <taxon>Basidiomycota</taxon>
        <taxon>Pucciniomycotina</taxon>
        <taxon>Microbotryomycetes</taxon>
        <taxon>Microbotryales</taxon>
        <taxon>Microbotryaceae</taxon>
        <taxon>Microbotryum</taxon>
    </lineage>
</organism>
<feature type="signal peptide" evidence="7">
    <location>
        <begin position="1"/>
        <end position="22"/>
    </location>
</feature>
<keyword evidence="2" id="KW-0964">Secreted</keyword>
<dbReference type="Gene3D" id="3.50.30.30">
    <property type="match status" value="1"/>
</dbReference>
<comment type="similarity">
    <text evidence="1">Belongs to the peptidase S8 family.</text>
</comment>
<keyword evidence="12" id="KW-1185">Reference proteome</keyword>
<dbReference type="PANTHER" id="PTHR43806">
    <property type="entry name" value="PEPTIDASE S8"/>
    <property type="match status" value="1"/>
</dbReference>
<dbReference type="SUPFAM" id="SSF52743">
    <property type="entry name" value="Subtilisin-like"/>
    <property type="match status" value="1"/>
</dbReference>
<keyword evidence="5" id="KW-0378">Hydrolase</keyword>
<dbReference type="Gene3D" id="2.60.40.1710">
    <property type="entry name" value="Subtilisin-like superfamily"/>
    <property type="match status" value="1"/>
</dbReference>
<sequence>MRVRNSLALLAAATAIMPAAFAQKTRVPDRYIVVYSESYKEGKALHARDHLSNLRARSGLESLEVVHEYHTPGVLVGHSVNAPGVTKEQLEKMPGVEIGGKMFTQAVYPVFDYTFAAVQQQKGEPPSQSSQQHHNHREVKARGTAPPHLELRDQQFLGQKNMPNTTGGFSPHRMTSIDILHKRGFFGQGVKSCFVEGHTQYTHPLLGKRGCFGSKNCAIQFGADLVGTNPDHPQPGPDPHADCDVRSTHILGQMVAPDNRFDFVGAIPQAEIGWYSIFPCGGGGATGDIIIGAFLKAAHDGCKVISNSLISSVGWNDNDLGPITLNKLAEEKGVFAVSAWGVSRDQGLFYPAGPATGTEGVGAAYVDLNQYPFAYALTFESGEVTLPYISVYPIPYDDTFEVYFLSTSSTDSAATGCDDLPHDTPDLSNRAVVVQRAGCGFETQMANVRKFGARVLLVVNYPASVGWPAPYFDGIAPSVPFPVGMIQSDGAKLLEYYHKNPNGLKLNFKDRTLIHPVNADTGGKISFYSSYGPDNSLTIGPTFGVPANQIAGIRPNGSVGTIDATSSPITNAIATLVLGARKDDNLKPDELRALLATTAKPISIHPRADGEPLETTTLAGSGLVNALRAVEAQTLVTPFSFKINDTAHVQKEQQLTLKNMGHASITYTFDSTAAQTKMTYDRGAKADIGPSSLPTVLQEAEAKVSFDKTSITVEAGQTATVKVTITPPQLTAREKDYFPVYSGFINIHASNKQEFHVSYFGLAADIIDMPIIDVSTSFASAFRGGLPQGLTYPYLLDNSPNSVKVPTQLTTFDRSVGVGVFVRFAQATRHVTVDVIAGNSTFQGNLPSHGGRNHRRGLYAADENHLVARRLARHVGPRADPNQMYTDVQVLGRIYEKKNQARDGKGSPDALVVFQGSVHKDLSMDGQASDLPDGVPYRVLVRALKTTADRSLEASWESWVSPLVQFKS</sequence>
<dbReference type="InterPro" id="IPR036852">
    <property type="entry name" value="Peptidase_S8/S53_dom_sf"/>
</dbReference>
<feature type="chain" id="PRO_5030060182" evidence="7">
    <location>
        <begin position="23"/>
        <end position="968"/>
    </location>
</feature>
<reference evidence="12" key="1">
    <citation type="submission" date="2016-10" db="EMBL/GenBank/DDBJ databases">
        <authorList>
            <person name="Jeantristanb JTB J.-T."/>
            <person name="Ricardo R."/>
        </authorList>
    </citation>
    <scope>NUCLEOTIDE SEQUENCE [LARGE SCALE GENOMIC DNA]</scope>
</reference>
<keyword evidence="3" id="KW-0645">Protease</keyword>
<evidence type="ECO:0000256" key="4">
    <source>
        <dbReference type="ARBA" id="ARBA00022729"/>
    </source>
</evidence>
<dbReference type="GO" id="GO:0006508">
    <property type="term" value="P:proteolysis"/>
    <property type="evidence" value="ECO:0007669"/>
    <property type="project" value="UniProtKB-KW"/>
</dbReference>
<evidence type="ECO:0000256" key="5">
    <source>
        <dbReference type="ARBA" id="ARBA00022825"/>
    </source>
</evidence>
<dbReference type="Proteomes" id="UP000249723">
    <property type="component" value="Unassembled WGS sequence"/>
</dbReference>
<evidence type="ECO:0000256" key="2">
    <source>
        <dbReference type="ARBA" id="ARBA00022512"/>
    </source>
</evidence>
<keyword evidence="5" id="KW-0720">Serine protease</keyword>
<keyword evidence="4 7" id="KW-0732">Signal</keyword>
<feature type="region of interest" description="Disordered" evidence="6">
    <location>
        <begin position="119"/>
        <end position="148"/>
    </location>
</feature>
<evidence type="ECO:0000256" key="1">
    <source>
        <dbReference type="ARBA" id="ARBA00011073"/>
    </source>
</evidence>
<evidence type="ECO:0000256" key="6">
    <source>
        <dbReference type="SAM" id="MobiDB-lite"/>
    </source>
</evidence>
<dbReference type="GO" id="GO:0005615">
    <property type="term" value="C:extracellular space"/>
    <property type="evidence" value="ECO:0007669"/>
    <property type="project" value="TreeGrafter"/>
</dbReference>
<dbReference type="Gene3D" id="3.40.50.200">
    <property type="entry name" value="Peptidase S8/S53 domain"/>
    <property type="match status" value="2"/>
</dbReference>
<dbReference type="Pfam" id="PF00082">
    <property type="entry name" value="Peptidase_S8"/>
    <property type="match status" value="1"/>
</dbReference>
<evidence type="ECO:0000256" key="7">
    <source>
        <dbReference type="SAM" id="SignalP"/>
    </source>
</evidence>
<dbReference type="PANTHER" id="PTHR43806:SF66">
    <property type="entry name" value="SERIN ENDOPEPTIDASE"/>
    <property type="match status" value="1"/>
</dbReference>
<dbReference type="EMBL" id="FMWP01000014">
    <property type="protein sequence ID" value="SCZ90951.1"/>
    <property type="molecule type" value="Genomic_DNA"/>
</dbReference>
<protein>
    <submittedName>
        <fullName evidence="11">BZ3500_MvSof-1268-A1-R1_Chr1-3g02414 protein</fullName>
    </submittedName>
</protein>
<evidence type="ECO:0000313" key="12">
    <source>
        <dbReference type="Proteomes" id="UP000249723"/>
    </source>
</evidence>
<dbReference type="InterPro" id="IPR003137">
    <property type="entry name" value="PA_domain"/>
</dbReference>
<dbReference type="InterPro" id="IPR000209">
    <property type="entry name" value="Peptidase_S8/S53_dom"/>
</dbReference>
<feature type="domain" description="PA" evidence="9">
    <location>
        <begin position="414"/>
        <end position="491"/>
    </location>
</feature>
<dbReference type="InterPro" id="IPR010435">
    <property type="entry name" value="C5a/SBT2-like_Fn3"/>
</dbReference>
<evidence type="ECO:0000313" key="11">
    <source>
        <dbReference type="EMBL" id="SCZ90951.1"/>
    </source>
</evidence>
<feature type="domain" description="C5a peptidase/Subtilisin-like protease SBT2-like Fn3-like" evidence="10">
    <location>
        <begin position="643"/>
        <end position="757"/>
    </location>
</feature>
<dbReference type="Pfam" id="PF06280">
    <property type="entry name" value="fn3_5"/>
    <property type="match status" value="1"/>
</dbReference>
<evidence type="ECO:0000259" key="9">
    <source>
        <dbReference type="Pfam" id="PF02225"/>
    </source>
</evidence>
<dbReference type="GO" id="GO:0016020">
    <property type="term" value="C:membrane"/>
    <property type="evidence" value="ECO:0007669"/>
    <property type="project" value="InterPro"/>
</dbReference>
<keyword evidence="2" id="KW-0134">Cell wall</keyword>
<gene>
    <name evidence="11" type="ORF">BZ3500_MVSOF-1268-A1-R1_CHR1-3G02414</name>
</gene>
<evidence type="ECO:0000256" key="3">
    <source>
        <dbReference type="ARBA" id="ARBA00022670"/>
    </source>
</evidence>
<dbReference type="GO" id="GO:0004252">
    <property type="term" value="F:serine-type endopeptidase activity"/>
    <property type="evidence" value="ECO:0007669"/>
    <property type="project" value="InterPro"/>
</dbReference>
<evidence type="ECO:0000259" key="8">
    <source>
        <dbReference type="Pfam" id="PF00082"/>
    </source>
</evidence>
<name>A0A2X0LB95_9BASI</name>
<feature type="domain" description="Peptidase S8/S53" evidence="8">
    <location>
        <begin position="239"/>
        <end position="608"/>
    </location>
</feature>
<dbReference type="AlphaFoldDB" id="A0A2X0LB95"/>
<dbReference type="STRING" id="289078.A0A2X0LB95"/>
<dbReference type="InterPro" id="IPR050131">
    <property type="entry name" value="Peptidase_S8_subtilisin-like"/>
</dbReference>
<feature type="compositionally biased region" description="Polar residues" evidence="6">
    <location>
        <begin position="119"/>
        <end position="132"/>
    </location>
</feature>